<name>A0ABQ0LEN3_MYCCL</name>
<dbReference type="CDD" id="cd00590">
    <property type="entry name" value="RRM_SF"/>
    <property type="match status" value="1"/>
</dbReference>
<dbReference type="InterPro" id="IPR012677">
    <property type="entry name" value="Nucleotide-bd_a/b_plait_sf"/>
</dbReference>
<dbReference type="SUPFAM" id="SSF54928">
    <property type="entry name" value="RNA-binding domain, RBD"/>
    <property type="match status" value="2"/>
</dbReference>
<reference evidence="3" key="1">
    <citation type="submission" date="2014-09" db="EMBL/GenBank/DDBJ databases">
        <title>Genome sequence of the luminous mushroom Mycena chlorophos for searching fungal bioluminescence genes.</title>
        <authorList>
            <person name="Tanaka Y."/>
            <person name="Kasuga D."/>
            <person name="Oba Y."/>
            <person name="Hase S."/>
            <person name="Sato K."/>
            <person name="Oba Y."/>
            <person name="Sakakibara Y."/>
        </authorList>
    </citation>
    <scope>NUCLEOTIDE SEQUENCE</scope>
</reference>
<feature type="domain" description="RRM" evidence="2">
    <location>
        <begin position="168"/>
        <end position="266"/>
    </location>
</feature>
<dbReference type="Gene3D" id="3.30.70.330">
    <property type="match status" value="1"/>
</dbReference>
<evidence type="ECO:0000313" key="4">
    <source>
        <dbReference type="Proteomes" id="UP000815677"/>
    </source>
</evidence>
<keyword evidence="4" id="KW-1185">Reference proteome</keyword>
<dbReference type="InterPro" id="IPR035979">
    <property type="entry name" value="RBD_domain_sf"/>
</dbReference>
<dbReference type="Proteomes" id="UP000815677">
    <property type="component" value="Unassembled WGS sequence"/>
</dbReference>
<evidence type="ECO:0000259" key="2">
    <source>
        <dbReference type="PROSITE" id="PS50102"/>
    </source>
</evidence>
<dbReference type="PROSITE" id="PS50102">
    <property type="entry name" value="RRM"/>
    <property type="match status" value="1"/>
</dbReference>
<evidence type="ECO:0000313" key="3">
    <source>
        <dbReference type="EMBL" id="GAT49562.1"/>
    </source>
</evidence>
<accession>A0ABQ0LEN3</accession>
<gene>
    <name evidence="3" type="ORF">MCHLO_06867</name>
</gene>
<feature type="non-terminal residue" evidence="3">
    <location>
        <position position="275"/>
    </location>
</feature>
<organism evidence="3 4">
    <name type="scientific">Mycena chlorophos</name>
    <name type="common">Agaric fungus</name>
    <name type="synonym">Agaricus chlorophos</name>
    <dbReference type="NCBI Taxonomy" id="658473"/>
    <lineage>
        <taxon>Eukaryota</taxon>
        <taxon>Fungi</taxon>
        <taxon>Dikarya</taxon>
        <taxon>Basidiomycota</taxon>
        <taxon>Agaricomycotina</taxon>
        <taxon>Agaricomycetes</taxon>
        <taxon>Agaricomycetidae</taxon>
        <taxon>Agaricales</taxon>
        <taxon>Marasmiineae</taxon>
        <taxon>Mycenaceae</taxon>
        <taxon>Mycena</taxon>
    </lineage>
</organism>
<protein>
    <recommendedName>
        <fullName evidence="2">RRM domain-containing protein</fullName>
    </recommendedName>
</protein>
<dbReference type="EMBL" id="DF845616">
    <property type="protein sequence ID" value="GAT49562.1"/>
    <property type="molecule type" value="Genomic_DNA"/>
</dbReference>
<evidence type="ECO:0000256" key="1">
    <source>
        <dbReference type="PROSITE-ProRule" id="PRU00176"/>
    </source>
</evidence>
<proteinExistence type="predicted"/>
<dbReference type="InterPro" id="IPR000504">
    <property type="entry name" value="RRM_dom"/>
</dbReference>
<keyword evidence="1" id="KW-0694">RNA-binding</keyword>
<sequence length="275" mass="29918">MATNHPQLKSAELFLDSASAPGLSAEHLRRALKSYPLAIVQFVQPKGRQAFYKIDFRNVYSAEKVLATFKGRIINVPAPITLEFLTKSPAHPLSTLQPGGAPCIIKNWGKFKPAEELFDLLRKYGPLYRVTNDPVVGALVQFWTQAATEKATAGLGLAGLLLKEYSPLVVFCSNVHIDVDEAILRMHFNAVGLCLVLNAHNSFVPQFGDITALIILENKAGNSNNGRARISFSNESQGLSFPWNAIKGMNGRELCGQTLSVSYHVPNPSSGSGNV</sequence>